<comment type="caution">
    <text evidence="2">The sequence shown here is derived from an EMBL/GenBank/DDBJ whole genome shotgun (WGS) entry which is preliminary data.</text>
</comment>
<organism evidence="2 3">
    <name type="scientific">Gigaspora rosea</name>
    <dbReference type="NCBI Taxonomy" id="44941"/>
    <lineage>
        <taxon>Eukaryota</taxon>
        <taxon>Fungi</taxon>
        <taxon>Fungi incertae sedis</taxon>
        <taxon>Mucoromycota</taxon>
        <taxon>Glomeromycotina</taxon>
        <taxon>Glomeromycetes</taxon>
        <taxon>Diversisporales</taxon>
        <taxon>Gigasporaceae</taxon>
        <taxon>Gigaspora</taxon>
    </lineage>
</organism>
<dbReference type="EMBL" id="QKWP01001289">
    <property type="protein sequence ID" value="RIB10113.1"/>
    <property type="molecule type" value="Genomic_DNA"/>
</dbReference>
<keyword evidence="3" id="KW-1185">Reference proteome</keyword>
<dbReference type="AlphaFoldDB" id="A0A397URN8"/>
<accession>A0A397URN8</accession>
<keyword evidence="1" id="KW-0732">Signal</keyword>
<sequence length="92" mass="10545">MNVITTCIILFLRVKQPIGILLAIWTGEDGVFSYTEDNVHAFRDYLADEEVWYIVDGKRPMDYITKTIPICSPRKATTIILTSLEQIFSTCQ</sequence>
<evidence type="ECO:0000313" key="3">
    <source>
        <dbReference type="Proteomes" id="UP000266673"/>
    </source>
</evidence>
<dbReference type="STRING" id="44941.A0A397URN8"/>
<evidence type="ECO:0000313" key="2">
    <source>
        <dbReference type="EMBL" id="RIB10113.1"/>
    </source>
</evidence>
<name>A0A397URN8_9GLOM</name>
<feature type="chain" id="PRO_5017225340" evidence="1">
    <location>
        <begin position="20"/>
        <end position="92"/>
    </location>
</feature>
<proteinExistence type="predicted"/>
<dbReference type="Proteomes" id="UP000266673">
    <property type="component" value="Unassembled WGS sequence"/>
</dbReference>
<gene>
    <name evidence="2" type="ORF">C2G38_2206994</name>
</gene>
<evidence type="ECO:0000256" key="1">
    <source>
        <dbReference type="SAM" id="SignalP"/>
    </source>
</evidence>
<protein>
    <submittedName>
        <fullName evidence="2">Uncharacterized protein</fullName>
    </submittedName>
</protein>
<reference evidence="2 3" key="1">
    <citation type="submission" date="2018-06" db="EMBL/GenBank/DDBJ databases">
        <title>Comparative genomics reveals the genomic features of Rhizophagus irregularis, R. cerebriforme, R. diaphanum and Gigaspora rosea, and their symbiotic lifestyle signature.</title>
        <authorList>
            <person name="Morin E."/>
            <person name="San Clemente H."/>
            <person name="Chen E.C.H."/>
            <person name="De La Providencia I."/>
            <person name="Hainaut M."/>
            <person name="Kuo A."/>
            <person name="Kohler A."/>
            <person name="Murat C."/>
            <person name="Tang N."/>
            <person name="Roy S."/>
            <person name="Loubradou J."/>
            <person name="Henrissat B."/>
            <person name="Grigoriev I.V."/>
            <person name="Corradi N."/>
            <person name="Roux C."/>
            <person name="Martin F.M."/>
        </authorList>
    </citation>
    <scope>NUCLEOTIDE SEQUENCE [LARGE SCALE GENOMIC DNA]</scope>
    <source>
        <strain evidence="2 3">DAOM 194757</strain>
    </source>
</reference>
<feature type="signal peptide" evidence="1">
    <location>
        <begin position="1"/>
        <end position="19"/>
    </location>
</feature>